<dbReference type="AlphaFoldDB" id="A0A8S1QJH7"/>
<dbReference type="Proteomes" id="UP000692954">
    <property type="component" value="Unassembled WGS sequence"/>
</dbReference>
<protein>
    <submittedName>
        <fullName evidence="1">Uncharacterized protein</fullName>
    </submittedName>
</protein>
<name>A0A8S1QJH7_9CILI</name>
<dbReference type="OrthoDB" id="5592486at2759"/>
<comment type="caution">
    <text evidence="1">The sequence shown here is derived from an EMBL/GenBank/DDBJ whole genome shotgun (WGS) entry which is preliminary data.</text>
</comment>
<reference evidence="1" key="1">
    <citation type="submission" date="2021-01" db="EMBL/GenBank/DDBJ databases">
        <authorList>
            <consortium name="Genoscope - CEA"/>
            <person name="William W."/>
        </authorList>
    </citation>
    <scope>NUCLEOTIDE SEQUENCE</scope>
</reference>
<organism evidence="1 2">
    <name type="scientific">Paramecium sonneborni</name>
    <dbReference type="NCBI Taxonomy" id="65129"/>
    <lineage>
        <taxon>Eukaryota</taxon>
        <taxon>Sar</taxon>
        <taxon>Alveolata</taxon>
        <taxon>Ciliophora</taxon>
        <taxon>Intramacronucleata</taxon>
        <taxon>Oligohymenophorea</taxon>
        <taxon>Peniculida</taxon>
        <taxon>Parameciidae</taxon>
        <taxon>Paramecium</taxon>
    </lineage>
</organism>
<proteinExistence type="predicted"/>
<evidence type="ECO:0000313" key="1">
    <source>
        <dbReference type="EMBL" id="CAD8116198.1"/>
    </source>
</evidence>
<sequence length="232" mass="26247">MIVFCANSLPQVIANQGLRQFQVILQNLKPQIIVNQCGGDIETRSHYFINHLSKLNEPIHLIGYGIAGLDLRYALNQNNNIRAKSLITIGTPHRGSILSDLYRRKRIEDDVIEPICRVLGVKKNYFEEINTENIRDFNLVTRNKENIKYFSLNAETEIGQMSQIYQASGTIIESEKEYPVESGSDGVFAHNETKWGQHVATLDCDHGAMIGVPDPRIGEQTVDIIQQLIQDI</sequence>
<accession>A0A8S1QJH7</accession>
<keyword evidence="2" id="KW-1185">Reference proteome</keyword>
<evidence type="ECO:0000313" key="2">
    <source>
        <dbReference type="Proteomes" id="UP000692954"/>
    </source>
</evidence>
<dbReference type="EMBL" id="CAJJDN010000110">
    <property type="protein sequence ID" value="CAD8116198.1"/>
    <property type="molecule type" value="Genomic_DNA"/>
</dbReference>
<gene>
    <name evidence="1" type="ORF">PSON_ATCC_30995.1.T1100096</name>
</gene>